<dbReference type="GO" id="GO:0015074">
    <property type="term" value="P:DNA integration"/>
    <property type="evidence" value="ECO:0007669"/>
    <property type="project" value="UniProtKB-KW"/>
</dbReference>
<protein>
    <submittedName>
        <fullName evidence="4">Site-specific integrase</fullName>
    </submittedName>
</protein>
<dbReference type="InterPro" id="IPR002104">
    <property type="entry name" value="Integrase_catalytic"/>
</dbReference>
<organism evidence="4 5">
    <name type="scientific">Ramlibacter monticola</name>
    <dbReference type="NCBI Taxonomy" id="1926872"/>
    <lineage>
        <taxon>Bacteria</taxon>
        <taxon>Pseudomonadati</taxon>
        <taxon>Pseudomonadota</taxon>
        <taxon>Betaproteobacteria</taxon>
        <taxon>Burkholderiales</taxon>
        <taxon>Comamonadaceae</taxon>
        <taxon>Ramlibacter</taxon>
    </lineage>
</organism>
<feature type="domain" description="Tyr recombinase" evidence="3">
    <location>
        <begin position="277"/>
        <end position="451"/>
    </location>
</feature>
<accession>A0A936YZN6</accession>
<dbReference type="GO" id="GO:0003677">
    <property type="term" value="F:DNA binding"/>
    <property type="evidence" value="ECO:0007669"/>
    <property type="project" value="InterPro"/>
</dbReference>
<dbReference type="AlphaFoldDB" id="A0A936YZN6"/>
<dbReference type="InterPro" id="IPR011010">
    <property type="entry name" value="DNA_brk_join_enz"/>
</dbReference>
<evidence type="ECO:0000256" key="2">
    <source>
        <dbReference type="ARBA" id="ARBA00023172"/>
    </source>
</evidence>
<dbReference type="Gene3D" id="1.10.443.10">
    <property type="entry name" value="Intergrase catalytic core"/>
    <property type="match status" value="1"/>
</dbReference>
<dbReference type="RefSeq" id="WP_201675034.1">
    <property type="nucleotide sequence ID" value="NZ_JAEQNE010000003.1"/>
</dbReference>
<sequence length="455" mass="51179">MPPNTAIQADADDVAPVRLTVARKTPRARRRKPVKLDTPSSRAALKAQRNPHWLKVRVNRFIGFRKMNAARPGTWMAKARINGQQKTELFGNLEGCIGDPYERALELANKWFDQMDRTVVTDVKAADYTIHHALRDYLLAITEQRLKNKAADPQDKHDQAKRRFDLLVMPFVLQRDRAKVPAGQEVPEELRWTHIPLVDLQPADFTEWRMWLRNLPTDPKRSGRSKHGKERSVASVNRDLASFRAALNLAARTHRLPRTWTDALKRDGSEPVAKSIASWKIIPVADRKKLVAKARELEPAFVPFLVAHCIVPVRCGAFSHMTVSNFDQEHNLLTVGRDKANGGREVHIPAANGKDFAAACKGKPPAAPLFTDAGGKPWKAASWRRAFNRCRDAAGLDKRLTVYCLRHSRITDLVDAGRPALEIAKLAGTSVAMIEKHYFQMTADRQREALSVPGL</sequence>
<dbReference type="PANTHER" id="PTHR30349">
    <property type="entry name" value="PHAGE INTEGRASE-RELATED"/>
    <property type="match status" value="1"/>
</dbReference>
<dbReference type="InterPro" id="IPR013762">
    <property type="entry name" value="Integrase-like_cat_sf"/>
</dbReference>
<name>A0A936YZN6_9BURK</name>
<reference evidence="4 5" key="1">
    <citation type="journal article" date="2017" name="Int. J. Syst. Evol. Microbiol.">
        <title>Ramlibacter monticola sp. nov., isolated from forest soil.</title>
        <authorList>
            <person name="Chaudhary D.K."/>
            <person name="Kim J."/>
        </authorList>
    </citation>
    <scope>NUCLEOTIDE SEQUENCE [LARGE SCALE GENOMIC DNA]</scope>
    <source>
        <strain evidence="4 5">KACC 19175</strain>
    </source>
</reference>
<dbReference type="Proteomes" id="UP000599109">
    <property type="component" value="Unassembled WGS sequence"/>
</dbReference>
<proteinExistence type="predicted"/>
<evidence type="ECO:0000313" key="5">
    <source>
        <dbReference type="Proteomes" id="UP000599109"/>
    </source>
</evidence>
<evidence type="ECO:0000313" key="4">
    <source>
        <dbReference type="EMBL" id="MBL0392405.1"/>
    </source>
</evidence>
<keyword evidence="1" id="KW-0229">DNA integration</keyword>
<dbReference type="CDD" id="cd00397">
    <property type="entry name" value="DNA_BRE_C"/>
    <property type="match status" value="1"/>
</dbReference>
<dbReference type="InterPro" id="IPR050090">
    <property type="entry name" value="Tyrosine_recombinase_XerCD"/>
</dbReference>
<evidence type="ECO:0000259" key="3">
    <source>
        <dbReference type="PROSITE" id="PS51898"/>
    </source>
</evidence>
<keyword evidence="5" id="KW-1185">Reference proteome</keyword>
<dbReference type="PROSITE" id="PS51898">
    <property type="entry name" value="TYR_RECOMBINASE"/>
    <property type="match status" value="1"/>
</dbReference>
<dbReference type="PANTHER" id="PTHR30349:SF88">
    <property type="entry name" value="BLL1584 PROTEIN"/>
    <property type="match status" value="1"/>
</dbReference>
<dbReference type="GO" id="GO:0006310">
    <property type="term" value="P:DNA recombination"/>
    <property type="evidence" value="ECO:0007669"/>
    <property type="project" value="UniProtKB-KW"/>
</dbReference>
<gene>
    <name evidence="4" type="ORF">JJ685_14795</name>
</gene>
<dbReference type="EMBL" id="JAEQNE010000003">
    <property type="protein sequence ID" value="MBL0392405.1"/>
    <property type="molecule type" value="Genomic_DNA"/>
</dbReference>
<evidence type="ECO:0000256" key="1">
    <source>
        <dbReference type="ARBA" id="ARBA00022908"/>
    </source>
</evidence>
<comment type="caution">
    <text evidence="4">The sequence shown here is derived from an EMBL/GenBank/DDBJ whole genome shotgun (WGS) entry which is preliminary data.</text>
</comment>
<dbReference type="SUPFAM" id="SSF56349">
    <property type="entry name" value="DNA breaking-rejoining enzymes"/>
    <property type="match status" value="1"/>
</dbReference>
<dbReference type="Pfam" id="PF00589">
    <property type="entry name" value="Phage_integrase"/>
    <property type="match status" value="1"/>
</dbReference>
<keyword evidence="2" id="KW-0233">DNA recombination</keyword>